<protein>
    <submittedName>
        <fullName evidence="8">C6 finger domain protein, putative</fullName>
    </submittedName>
</protein>
<keyword evidence="9" id="KW-1185">Reference proteome</keyword>
<dbReference type="GO" id="GO:0045944">
    <property type="term" value="P:positive regulation of transcription by RNA polymerase II"/>
    <property type="evidence" value="ECO:0007669"/>
    <property type="project" value="TreeGrafter"/>
</dbReference>
<evidence type="ECO:0000256" key="3">
    <source>
        <dbReference type="ARBA" id="ARBA00023125"/>
    </source>
</evidence>
<evidence type="ECO:0000313" key="8">
    <source>
        <dbReference type="EMBL" id="EDP54660.1"/>
    </source>
</evidence>
<dbReference type="SUPFAM" id="SSF57701">
    <property type="entry name" value="Zn2/Cys6 DNA-binding domain"/>
    <property type="match status" value="1"/>
</dbReference>
<dbReference type="PANTHER" id="PTHR37534">
    <property type="entry name" value="TRANSCRIPTIONAL ACTIVATOR PROTEIN UGA3"/>
    <property type="match status" value="1"/>
</dbReference>
<dbReference type="Pfam" id="PF11951">
    <property type="entry name" value="Fungal_trans_2"/>
    <property type="match status" value="1"/>
</dbReference>
<feature type="region of interest" description="Disordered" evidence="6">
    <location>
        <begin position="1"/>
        <end position="50"/>
    </location>
</feature>
<keyword evidence="3" id="KW-0238">DNA-binding</keyword>
<dbReference type="AlphaFoldDB" id="B0XSH4"/>
<feature type="domain" description="Zn(2)-C6 fungal-type" evidence="7">
    <location>
        <begin position="56"/>
        <end position="84"/>
    </location>
</feature>
<feature type="region of interest" description="Disordered" evidence="6">
    <location>
        <begin position="986"/>
        <end position="1020"/>
    </location>
</feature>
<evidence type="ECO:0000256" key="4">
    <source>
        <dbReference type="ARBA" id="ARBA00023163"/>
    </source>
</evidence>
<dbReference type="GO" id="GO:0005634">
    <property type="term" value="C:nucleus"/>
    <property type="evidence" value="ECO:0007669"/>
    <property type="project" value="UniProtKB-SubCell"/>
</dbReference>
<dbReference type="SMART" id="SM00066">
    <property type="entry name" value="GAL4"/>
    <property type="match status" value="1"/>
</dbReference>
<dbReference type="Pfam" id="PF00172">
    <property type="entry name" value="Zn_clus"/>
    <property type="match status" value="1"/>
</dbReference>
<evidence type="ECO:0000256" key="2">
    <source>
        <dbReference type="ARBA" id="ARBA00023015"/>
    </source>
</evidence>
<dbReference type="PANTHER" id="PTHR37534:SF23">
    <property type="entry name" value="ZN(II)2CYS6 TRANSCRIPTION FACTOR (EUROFUNG)"/>
    <property type="match status" value="1"/>
</dbReference>
<evidence type="ECO:0000256" key="1">
    <source>
        <dbReference type="ARBA" id="ARBA00004123"/>
    </source>
</evidence>
<feature type="compositionally biased region" description="Basic and acidic residues" evidence="6">
    <location>
        <begin position="994"/>
        <end position="1007"/>
    </location>
</feature>
<name>B0XSH4_ASPFC</name>
<keyword evidence="5" id="KW-0539">Nucleus</keyword>
<dbReference type="EMBL" id="DS499595">
    <property type="protein sequence ID" value="EDP54660.1"/>
    <property type="molecule type" value="Genomic_DNA"/>
</dbReference>
<dbReference type="CDD" id="cd12148">
    <property type="entry name" value="fungal_TF_MHR"/>
    <property type="match status" value="1"/>
</dbReference>
<comment type="subcellular location">
    <subcellularLocation>
        <location evidence="1">Nucleus</location>
    </subcellularLocation>
</comment>
<dbReference type="GO" id="GO:0000981">
    <property type="term" value="F:DNA-binding transcription factor activity, RNA polymerase II-specific"/>
    <property type="evidence" value="ECO:0007669"/>
    <property type="project" value="InterPro"/>
</dbReference>
<dbReference type="InterPro" id="IPR001138">
    <property type="entry name" value="Zn2Cys6_DnaBD"/>
</dbReference>
<dbReference type="Gene3D" id="4.10.240.10">
    <property type="entry name" value="Zn(2)-C6 fungal-type DNA-binding domain"/>
    <property type="match status" value="1"/>
</dbReference>
<dbReference type="GO" id="GO:0000976">
    <property type="term" value="F:transcription cis-regulatory region binding"/>
    <property type="evidence" value="ECO:0007669"/>
    <property type="project" value="TreeGrafter"/>
</dbReference>
<dbReference type="InterPro" id="IPR036864">
    <property type="entry name" value="Zn2-C6_fun-type_DNA-bd_sf"/>
</dbReference>
<dbReference type="OrthoDB" id="5391043at2759"/>
<sequence>MGEKTAFEGPQREPLTNDSDANQVADISAAAAEPETETGPKSTSAQKVPKKRTKTGCLTCRQRRIKCGEEKPICNNCIKSKRECKGYIQRVIFKNPIGIFGAYNANQALNAPMQPTSSGAPLPTGYYNQELSQLRQAGSNRPLLAPRPFPLAATGPSTFNATGSAGPQETNIDTLQPRPQQYESARLVAVPSAPGTLPYGFPQLQLDIQNHDYLRHGTSAPTYNVVPARDQQFPPQQASAWPEPPVPVMNPQGTSMDPTPAFATAPIPQVCDHILIGLVTSYSTLYQKFHQAGPATTTAFASGTRQEQQPVHEPTAIPLMTSSKEFIYVDDESEEYYDVESDEEMEEQTSAEDFNQLSLIVASANQDERQLRSFTTYLNEPNMLASYHPTLGSSPLNNPKTARIFVHFIHSTGPSLSIFERHPADSAHTLGSPVPAAQQGLWTHTMPLKALEHQALLQAILALSSLHISYLQQAPPTVSLKHYHYALKRVGHAVGLPQRRKQVGTLAATLLLAYYEVMTAEHSKWNSHVAGSAQLVREIDFATLTRDIRSHRRRVWAQRQRLLEAQSAYAAYYAFDEEFLEDDLFAEKESSIDENFIGSLLGRAVNFDQFGQVEDGRTRQRERHFTRKDIETYRIHCDLYWWYCKQDMIQAFIGGGGLILPFSRWGQCPPRAGIGRLDAVYGSADHLWLLLARLTDFGYRDRKRKLHVARTTGQDWRPGPGLHKFMSRFAKGSATVPRGPPPGSAQNRGPEPNRQSPVDGPSAGRENSPPMYGMVPPRGPTRLPSAFASTAHRSLSPGKDEEGDVMSYEDAESEWEDIRAAFDTFAGALGPDFLPLPADTIPPIATPFGPALQYRTHTVAVLWGFYYAGRILLHRLHPSMPPAMMVAAGVAAPTTADYAQIIGKVAAGIYFPQWFNVEAGKLSPTLGACLIEMTVPIFFAAVQFVDAAQRSWTISKLRDVSRLTGWKSSEAIALGCENAWAVAAKQGRGPPYERTQENLRKRPKEDPSPNEGVSEEHHAGVNTERRLVTISKSMHVHWAMGLLSLEDDVLIMETDDRR</sequence>
<evidence type="ECO:0000259" key="7">
    <source>
        <dbReference type="PROSITE" id="PS50048"/>
    </source>
</evidence>
<proteinExistence type="predicted"/>
<feature type="region of interest" description="Disordered" evidence="6">
    <location>
        <begin position="732"/>
        <end position="804"/>
    </location>
</feature>
<evidence type="ECO:0000256" key="5">
    <source>
        <dbReference type="ARBA" id="ARBA00023242"/>
    </source>
</evidence>
<dbReference type="GO" id="GO:0008270">
    <property type="term" value="F:zinc ion binding"/>
    <property type="evidence" value="ECO:0007669"/>
    <property type="project" value="InterPro"/>
</dbReference>
<accession>B0XSH4</accession>
<dbReference type="PROSITE" id="PS50048">
    <property type="entry name" value="ZN2_CY6_FUNGAL_2"/>
    <property type="match status" value="1"/>
</dbReference>
<reference evidence="8 9" key="1">
    <citation type="journal article" date="2008" name="PLoS Genet.">
        <title>Genomic islands in the pathogenic filamentous fungus Aspergillus fumigatus.</title>
        <authorList>
            <person name="Fedorova N.D."/>
            <person name="Khaldi N."/>
            <person name="Joardar V.S."/>
            <person name="Maiti R."/>
            <person name="Amedeo P."/>
            <person name="Anderson M.J."/>
            <person name="Crabtree J."/>
            <person name="Silva J.C."/>
            <person name="Badger J.H."/>
            <person name="Albarraq A."/>
            <person name="Angiuoli S."/>
            <person name="Bussey H."/>
            <person name="Bowyer P."/>
            <person name="Cotty P.J."/>
            <person name="Dyer P.S."/>
            <person name="Egan A."/>
            <person name="Galens K."/>
            <person name="Fraser-Liggett C.M."/>
            <person name="Haas B.J."/>
            <person name="Inman J.M."/>
            <person name="Kent R."/>
            <person name="Lemieux S."/>
            <person name="Malavazi I."/>
            <person name="Orvis J."/>
            <person name="Roemer T."/>
            <person name="Ronning C.M."/>
            <person name="Sundaram J.P."/>
            <person name="Sutton G."/>
            <person name="Turner G."/>
            <person name="Venter J.C."/>
            <person name="White O.R."/>
            <person name="Whitty B.R."/>
            <person name="Youngman P."/>
            <person name="Wolfe K.H."/>
            <person name="Goldman G.H."/>
            <person name="Wortman J.R."/>
            <person name="Jiang B."/>
            <person name="Denning D.W."/>
            <person name="Nierman W.C."/>
        </authorList>
    </citation>
    <scope>NUCLEOTIDE SEQUENCE [LARGE SCALE GENOMIC DNA]</scope>
    <source>
        <strain evidence="9">CBS 144.89 / FGSC A1163 / CEA10</strain>
    </source>
</reference>
<evidence type="ECO:0000256" key="6">
    <source>
        <dbReference type="SAM" id="MobiDB-lite"/>
    </source>
</evidence>
<dbReference type="PhylomeDB" id="B0XSH4"/>
<dbReference type="Proteomes" id="UP000001699">
    <property type="component" value="Unassembled WGS sequence"/>
</dbReference>
<evidence type="ECO:0000313" key="9">
    <source>
        <dbReference type="Proteomes" id="UP000001699"/>
    </source>
</evidence>
<dbReference type="CDD" id="cd00067">
    <property type="entry name" value="GAL4"/>
    <property type="match status" value="1"/>
</dbReference>
<dbReference type="PROSITE" id="PS00463">
    <property type="entry name" value="ZN2_CY6_FUNGAL_1"/>
    <property type="match status" value="1"/>
</dbReference>
<dbReference type="HOGENOM" id="CLU_006603_0_0_1"/>
<dbReference type="InterPro" id="IPR021858">
    <property type="entry name" value="Fun_TF"/>
</dbReference>
<keyword evidence="2" id="KW-0805">Transcription regulation</keyword>
<keyword evidence="4" id="KW-0804">Transcription</keyword>
<gene>
    <name evidence="8" type="ORF">AFUB_027200</name>
</gene>
<organism evidence="8 9">
    <name type="scientific">Aspergillus fumigatus (strain CBS 144.89 / FGSC A1163 / CEA10)</name>
    <name type="common">Neosartorya fumigata</name>
    <dbReference type="NCBI Taxonomy" id="451804"/>
    <lineage>
        <taxon>Eukaryota</taxon>
        <taxon>Fungi</taxon>
        <taxon>Dikarya</taxon>
        <taxon>Ascomycota</taxon>
        <taxon>Pezizomycotina</taxon>
        <taxon>Eurotiomycetes</taxon>
        <taxon>Eurotiomycetidae</taxon>
        <taxon>Eurotiales</taxon>
        <taxon>Aspergillaceae</taxon>
        <taxon>Aspergillus</taxon>
        <taxon>Aspergillus subgen. Fumigati</taxon>
    </lineage>
</organism>